<dbReference type="Proteomes" id="UP000004210">
    <property type="component" value="Unassembled WGS sequence"/>
</dbReference>
<organism evidence="5 6">
    <name type="scientific">Rhodanobacter fulvus Jip2</name>
    <dbReference type="NCBI Taxonomy" id="1163408"/>
    <lineage>
        <taxon>Bacteria</taxon>
        <taxon>Pseudomonadati</taxon>
        <taxon>Pseudomonadota</taxon>
        <taxon>Gammaproteobacteria</taxon>
        <taxon>Lysobacterales</taxon>
        <taxon>Rhodanobacteraceae</taxon>
        <taxon>Rhodanobacter</taxon>
    </lineage>
</organism>
<dbReference type="GO" id="GO:0005524">
    <property type="term" value="F:ATP binding"/>
    <property type="evidence" value="ECO:0007669"/>
    <property type="project" value="UniProtKB-KW"/>
</dbReference>
<evidence type="ECO:0000313" key="6">
    <source>
        <dbReference type="Proteomes" id="UP000004210"/>
    </source>
</evidence>
<dbReference type="InterPro" id="IPR027417">
    <property type="entry name" value="P-loop_NTPase"/>
</dbReference>
<name>I4VT46_9GAMM</name>
<sequence>MSMAIDVDIHRTLAGPHRPFTLDVRFRAEHARIVLYGPSGSGKSLTLRAIAGLVTPDRGRIVVHGQTWFDADQRICLPAPARRVGYLFQDYALFPHLTVGQNVAFGLGAGWRNPSRRSLPEAARHWLEALELDGLTDRYPWQISGGQQQRVALARALAPHPQLLLLDEPFAALDPPLRARMREHLLALQSRLGLQMLMITHDPSDVEALGEYVLEIRDGRIHGDARTSGITG</sequence>
<feature type="domain" description="ABC transporter" evidence="4">
    <location>
        <begin position="4"/>
        <end position="232"/>
    </location>
</feature>
<evidence type="ECO:0000256" key="2">
    <source>
        <dbReference type="ARBA" id="ARBA00022741"/>
    </source>
</evidence>
<keyword evidence="3" id="KW-0067">ATP-binding</keyword>
<dbReference type="PANTHER" id="PTHR42781">
    <property type="entry name" value="SPERMIDINE/PUTRESCINE IMPORT ATP-BINDING PROTEIN POTA"/>
    <property type="match status" value="1"/>
</dbReference>
<proteinExistence type="predicted"/>
<keyword evidence="6" id="KW-1185">Reference proteome</keyword>
<evidence type="ECO:0000256" key="1">
    <source>
        <dbReference type="ARBA" id="ARBA00022448"/>
    </source>
</evidence>
<evidence type="ECO:0000256" key="3">
    <source>
        <dbReference type="ARBA" id="ARBA00022840"/>
    </source>
</evidence>
<gene>
    <name evidence="5" type="ORF">UU9_06264</name>
</gene>
<dbReference type="InterPro" id="IPR017871">
    <property type="entry name" value="ABC_transporter-like_CS"/>
</dbReference>
<dbReference type="PROSITE" id="PS50893">
    <property type="entry name" value="ABC_TRANSPORTER_2"/>
    <property type="match status" value="1"/>
</dbReference>
<dbReference type="EMBL" id="AJXU01000028">
    <property type="protein sequence ID" value="EIL90387.1"/>
    <property type="molecule type" value="Genomic_DNA"/>
</dbReference>
<dbReference type="Gene3D" id="3.40.50.300">
    <property type="entry name" value="P-loop containing nucleotide triphosphate hydrolases"/>
    <property type="match status" value="1"/>
</dbReference>
<dbReference type="STRING" id="1163408.UU9_06264"/>
<dbReference type="PATRIC" id="fig|1163408.3.peg.1276"/>
<dbReference type="SUPFAM" id="SSF52540">
    <property type="entry name" value="P-loop containing nucleoside triphosphate hydrolases"/>
    <property type="match status" value="1"/>
</dbReference>
<keyword evidence="2" id="KW-0547">Nucleotide-binding</keyword>
<dbReference type="GO" id="GO:0016887">
    <property type="term" value="F:ATP hydrolysis activity"/>
    <property type="evidence" value="ECO:0007669"/>
    <property type="project" value="InterPro"/>
</dbReference>
<dbReference type="InterPro" id="IPR050093">
    <property type="entry name" value="ABC_SmlMolc_Importer"/>
</dbReference>
<accession>I4VT46</accession>
<protein>
    <submittedName>
        <fullName evidence="5">Molybdate transporter subunit, ABC transporter ATPase: MolT family protein</fullName>
    </submittedName>
</protein>
<dbReference type="PANTHER" id="PTHR42781:SF4">
    <property type="entry name" value="SPERMIDINE_PUTRESCINE IMPORT ATP-BINDING PROTEIN POTA"/>
    <property type="match status" value="1"/>
</dbReference>
<dbReference type="PROSITE" id="PS00211">
    <property type="entry name" value="ABC_TRANSPORTER_1"/>
    <property type="match status" value="1"/>
</dbReference>
<evidence type="ECO:0000313" key="5">
    <source>
        <dbReference type="EMBL" id="EIL90387.1"/>
    </source>
</evidence>
<reference evidence="5 6" key="1">
    <citation type="journal article" date="2012" name="J. Bacteriol.">
        <title>Genome sequences for six rhodanobacter strains, isolated from soils and the terrestrial subsurface, with variable denitrification capabilities.</title>
        <authorList>
            <person name="Kostka J.E."/>
            <person name="Green S.J."/>
            <person name="Rishishwar L."/>
            <person name="Prakash O."/>
            <person name="Katz L.S."/>
            <person name="Marino-Ramirez L."/>
            <person name="Jordan I.K."/>
            <person name="Munk C."/>
            <person name="Ivanova N."/>
            <person name="Mikhailova N."/>
            <person name="Watson D.B."/>
            <person name="Brown S.D."/>
            <person name="Palumbo A.V."/>
            <person name="Brooks S.C."/>
        </authorList>
    </citation>
    <scope>NUCLEOTIDE SEQUENCE [LARGE SCALE GENOMIC DNA]</scope>
    <source>
        <strain evidence="6">Jip2T</strain>
    </source>
</reference>
<dbReference type="InterPro" id="IPR003439">
    <property type="entry name" value="ABC_transporter-like_ATP-bd"/>
</dbReference>
<dbReference type="SMART" id="SM00382">
    <property type="entry name" value="AAA"/>
    <property type="match status" value="1"/>
</dbReference>
<dbReference type="Pfam" id="PF00005">
    <property type="entry name" value="ABC_tran"/>
    <property type="match status" value="1"/>
</dbReference>
<dbReference type="AlphaFoldDB" id="I4VT46"/>
<comment type="caution">
    <text evidence="5">The sequence shown here is derived from an EMBL/GenBank/DDBJ whole genome shotgun (WGS) entry which is preliminary data.</text>
</comment>
<evidence type="ECO:0000259" key="4">
    <source>
        <dbReference type="PROSITE" id="PS50893"/>
    </source>
</evidence>
<dbReference type="eggNOG" id="COG1118">
    <property type="taxonomic scope" value="Bacteria"/>
</dbReference>
<keyword evidence="1" id="KW-0813">Transport</keyword>
<dbReference type="InterPro" id="IPR003593">
    <property type="entry name" value="AAA+_ATPase"/>
</dbReference>